<dbReference type="Pfam" id="PF13489">
    <property type="entry name" value="Methyltransf_23"/>
    <property type="match status" value="1"/>
</dbReference>
<dbReference type="InterPro" id="IPR029063">
    <property type="entry name" value="SAM-dependent_MTases_sf"/>
</dbReference>
<keyword evidence="1" id="KW-0808">Transferase</keyword>
<dbReference type="Gene3D" id="3.40.50.150">
    <property type="entry name" value="Vaccinia Virus protein VP39"/>
    <property type="match status" value="1"/>
</dbReference>
<proteinExistence type="predicted"/>
<dbReference type="SUPFAM" id="SSF53335">
    <property type="entry name" value="S-adenosyl-L-methionine-dependent methyltransferases"/>
    <property type="match status" value="1"/>
</dbReference>
<dbReference type="AlphaFoldDB" id="A0A160PT07"/>
<dbReference type="GO" id="GO:0008168">
    <property type="term" value="F:methyltransferase activity"/>
    <property type="evidence" value="ECO:0007669"/>
    <property type="project" value="UniProtKB-KW"/>
</dbReference>
<organism evidence="1 2">
    <name type="scientific">Corynebacterium suranareeae</name>
    <dbReference type="NCBI Taxonomy" id="2506452"/>
    <lineage>
        <taxon>Bacteria</taxon>
        <taxon>Bacillati</taxon>
        <taxon>Actinomycetota</taxon>
        <taxon>Actinomycetes</taxon>
        <taxon>Mycobacteriales</taxon>
        <taxon>Corynebacteriaceae</taxon>
        <taxon>Corynebacterium</taxon>
    </lineage>
</organism>
<dbReference type="GO" id="GO:0032259">
    <property type="term" value="P:methylation"/>
    <property type="evidence" value="ECO:0007669"/>
    <property type="project" value="UniProtKB-KW"/>
</dbReference>
<dbReference type="Proteomes" id="UP000218244">
    <property type="component" value="Chromosome"/>
</dbReference>
<name>A0A160PT07_9CORY</name>
<sequence length="166" mass="18685">MPRNDHIKGSTLNSINTWNHNNAYHPWLLKKLGNKRSLLDVGSGDHTFTSLAAAQVPGRRVTVVDPLINTTFEKFQSAQSYDAITFIASLHHMETTSALRKADDRLNPGGKLLIVGLSKNKTPLDWFIATIQSLFARPIGLMFKEEKNYKFPTKEPTESFKESTRS</sequence>
<reference evidence="1 2" key="1">
    <citation type="submission" date="2016-02" db="EMBL/GenBank/DDBJ databases">
        <title>Corynebacterium glutamicum N24 whole genome sequencing project.</title>
        <authorList>
            <person name="Matsutani M."/>
            <person name="Nangtapong N."/>
            <person name="Yakushi T."/>
            <person name="Matsushita K."/>
        </authorList>
    </citation>
    <scope>NUCLEOTIDE SEQUENCE [LARGE SCALE GENOMIC DNA]</scope>
    <source>
        <strain evidence="1 2">N24</strain>
    </source>
</reference>
<protein>
    <submittedName>
        <fullName evidence="1">Methyltransferase</fullName>
    </submittedName>
</protein>
<dbReference type="EMBL" id="AP017369">
    <property type="protein sequence ID" value="BAU96896.1"/>
    <property type="molecule type" value="Genomic_DNA"/>
</dbReference>
<keyword evidence="1" id="KW-0489">Methyltransferase</keyword>
<gene>
    <name evidence="1" type="ORF">N24_2634</name>
</gene>
<dbReference type="CDD" id="cd02440">
    <property type="entry name" value="AdoMet_MTases"/>
    <property type="match status" value="1"/>
</dbReference>
<evidence type="ECO:0000313" key="1">
    <source>
        <dbReference type="EMBL" id="BAU96896.1"/>
    </source>
</evidence>
<accession>A0A160PT07</accession>
<dbReference type="RefSeq" id="WP_231911019.1">
    <property type="nucleotide sequence ID" value="NZ_AP017369.1"/>
</dbReference>
<keyword evidence="2" id="KW-1185">Reference proteome</keyword>
<dbReference type="KEGG" id="csur:N24_2634"/>
<evidence type="ECO:0000313" key="2">
    <source>
        <dbReference type="Proteomes" id="UP000218244"/>
    </source>
</evidence>